<dbReference type="Pfam" id="PF23046">
    <property type="entry name" value="tSH3-B_UBE2O"/>
    <property type="match status" value="1"/>
</dbReference>
<keyword evidence="2" id="KW-0833">Ubl conjugation pathway</keyword>
<dbReference type="PANTHER" id="PTHR46116:SF15">
    <property type="entry name" value="(E3-INDEPENDENT) E2 UBIQUITIN-CONJUGATING ENZYME"/>
    <property type="match status" value="1"/>
</dbReference>
<evidence type="ECO:0000313" key="5">
    <source>
        <dbReference type="EMBL" id="CAE7198227.1"/>
    </source>
</evidence>
<feature type="domain" description="UBC core" evidence="4">
    <location>
        <begin position="501"/>
        <end position="669"/>
    </location>
</feature>
<dbReference type="PANTHER" id="PTHR46116">
    <property type="entry name" value="(E3-INDEPENDENT) E2 UBIQUITIN-CONJUGATING ENZYME"/>
    <property type="match status" value="1"/>
</dbReference>
<dbReference type="Proteomes" id="UP000604046">
    <property type="component" value="Unassembled WGS sequence"/>
</dbReference>
<keyword evidence="1" id="KW-0808">Transferase</keyword>
<evidence type="ECO:0000259" key="4">
    <source>
        <dbReference type="PROSITE" id="PS50127"/>
    </source>
</evidence>
<protein>
    <submittedName>
        <fullName evidence="5">UBC23 protein</fullName>
    </submittedName>
</protein>
<feature type="compositionally biased region" description="Acidic residues" evidence="3">
    <location>
        <begin position="413"/>
        <end position="428"/>
    </location>
</feature>
<dbReference type="Gene3D" id="3.10.110.10">
    <property type="entry name" value="Ubiquitin Conjugating Enzyme"/>
    <property type="match status" value="1"/>
</dbReference>
<feature type="region of interest" description="Disordered" evidence="3">
    <location>
        <begin position="408"/>
        <end position="471"/>
    </location>
</feature>
<dbReference type="Pfam" id="PF00179">
    <property type="entry name" value="UQ_con"/>
    <property type="match status" value="1"/>
</dbReference>
<comment type="caution">
    <text evidence="5">The sequence shown here is derived from an EMBL/GenBank/DDBJ whole genome shotgun (WGS) entry which is preliminary data.</text>
</comment>
<dbReference type="InterPro" id="IPR016135">
    <property type="entry name" value="UBQ-conjugating_enzyme/RWD"/>
</dbReference>
<dbReference type="SUPFAM" id="SSF54495">
    <property type="entry name" value="UBC-like"/>
    <property type="match status" value="1"/>
</dbReference>
<dbReference type="Pfam" id="PF23043">
    <property type="entry name" value="SH3-B_UBE2O"/>
    <property type="match status" value="1"/>
</dbReference>
<dbReference type="EMBL" id="CAJNDS010000367">
    <property type="protein sequence ID" value="CAE7198227.1"/>
    <property type="molecule type" value="Genomic_DNA"/>
</dbReference>
<dbReference type="InterPro" id="IPR057735">
    <property type="entry name" value="UBE2O-like_tSH3-B"/>
</dbReference>
<evidence type="ECO:0000256" key="2">
    <source>
        <dbReference type="ARBA" id="ARBA00022786"/>
    </source>
</evidence>
<dbReference type="InterPro" id="IPR000608">
    <property type="entry name" value="UBC"/>
</dbReference>
<dbReference type="GO" id="GO:0061631">
    <property type="term" value="F:ubiquitin conjugating enzyme activity"/>
    <property type="evidence" value="ECO:0007669"/>
    <property type="project" value="TreeGrafter"/>
</dbReference>
<gene>
    <name evidence="5" type="primary">UBC23</name>
    <name evidence="5" type="ORF">SNAT2548_LOCUS5692</name>
</gene>
<dbReference type="OrthoDB" id="47801at2759"/>
<dbReference type="PROSITE" id="PS50127">
    <property type="entry name" value="UBC_2"/>
    <property type="match status" value="1"/>
</dbReference>
<dbReference type="SMART" id="SM00212">
    <property type="entry name" value="UBCc"/>
    <property type="match status" value="1"/>
</dbReference>
<evidence type="ECO:0000256" key="3">
    <source>
        <dbReference type="SAM" id="MobiDB-lite"/>
    </source>
</evidence>
<accession>A0A812J5P3</accession>
<dbReference type="AlphaFoldDB" id="A0A812J5P3"/>
<keyword evidence="6" id="KW-1185">Reference proteome</keyword>
<name>A0A812J5P3_9DINO</name>
<evidence type="ECO:0000256" key="1">
    <source>
        <dbReference type="ARBA" id="ARBA00022679"/>
    </source>
</evidence>
<reference evidence="5" key="1">
    <citation type="submission" date="2021-02" db="EMBL/GenBank/DDBJ databases">
        <authorList>
            <person name="Dougan E. K."/>
            <person name="Rhodes N."/>
            <person name="Thang M."/>
            <person name="Chan C."/>
        </authorList>
    </citation>
    <scope>NUCLEOTIDE SEQUENCE</scope>
</reference>
<dbReference type="CDD" id="cd23837">
    <property type="entry name" value="UBCc_UBE2O"/>
    <property type="match status" value="1"/>
</dbReference>
<dbReference type="InterPro" id="IPR057733">
    <property type="entry name" value="UBE2O-like_SH3-B"/>
</dbReference>
<proteinExistence type="predicted"/>
<feature type="compositionally biased region" description="Low complexity" evidence="3">
    <location>
        <begin position="460"/>
        <end position="470"/>
    </location>
</feature>
<organism evidence="5 6">
    <name type="scientific">Symbiodinium natans</name>
    <dbReference type="NCBI Taxonomy" id="878477"/>
    <lineage>
        <taxon>Eukaryota</taxon>
        <taxon>Sar</taxon>
        <taxon>Alveolata</taxon>
        <taxon>Dinophyceae</taxon>
        <taxon>Suessiales</taxon>
        <taxon>Symbiodiniaceae</taxon>
        <taxon>Symbiodinium</taxon>
    </lineage>
</organism>
<evidence type="ECO:0000313" key="6">
    <source>
        <dbReference type="Proteomes" id="UP000604046"/>
    </source>
</evidence>
<sequence>MTAYCGNFALTIPPVEVVAHDEFRWVGRVIDALFRVEVEIVKRCEGRRGKSKLLGKCAFQVSSEGLSGLTPLDDGAADQACAQELCPHFPGQQVRATPRVWRQAEWLEDCSQLSRKRARGPPICGKVTSVSCEMVGVHWVDAWSSKVSMPPEWVHPSTVRRLSMNNSPSEGWLLGEHCQAWDDPSAPCAVLTRTTTHTTVQWAGDVEEEILAIDLMPRQAFYSHDFLPHDYVARTADVDRYDPRRAVETLQSPNPNVNMQDGSVQYGSAQTELNEDDRNRELFATFLGQVNNEDIIPAVRPPAAGQVVPMGVVKSVDLKARTALVEWRCTLQDNPQEVSLFELAPHPLVDVRLADVVFIPPDQQSQDSGAWVGRVTAFSGFSAQVQLACGLSEWFDVEALRIADMDGHYESSESSDEEPGTASFEEELHDPSMGGSRDASPRRVDAESEEEFEHCEQPQSETSEGSSSSTRAPEILAFDVLEDVSPCDHKFVDRPSPPPKVLMRAVRREHSVLQKGLLDGGEGVVAPIAVRTYASRSDLFRAMVVGPPGTPYSDVPFFFDMSLSPQYPSEPPLVHFMAAYVSSCEKLNPNLYNDGKVCLSILGTWAGPGWDPQKSTLLQVLISLQGLVLVEDPYFNEPGHEWECNSEHGRNASALYNENVRLLVLRAALNVSKHPPSGFEEMVASHFARHGPRLLAECEEALLDVNASRTSEGFRKVLANVVMPGLREHWGSASSLPA</sequence>